<dbReference type="AlphaFoldDB" id="A0A655VM17"/>
<protein>
    <submittedName>
        <fullName evidence="1">Uncharacterized protein</fullName>
    </submittedName>
</protein>
<accession>A0A655VM17</accession>
<dbReference type="EMBL" id="CWQY01000001">
    <property type="protein sequence ID" value="CSB91922.1"/>
    <property type="molecule type" value="Genomic_DNA"/>
</dbReference>
<dbReference type="Proteomes" id="UP000041770">
    <property type="component" value="Unassembled WGS sequence"/>
</dbReference>
<sequence length="53" mass="6583">MLEWNIQVRQHFSFCHQWDDFIHMWVRVNVVQTNPNAHFAKLFTERFDVVAHR</sequence>
<proteinExistence type="predicted"/>
<gene>
    <name evidence="1" type="ORF">ERS013200_00028</name>
</gene>
<evidence type="ECO:0000313" key="1">
    <source>
        <dbReference type="EMBL" id="CSB91922.1"/>
    </source>
</evidence>
<reference evidence="1 2" key="1">
    <citation type="submission" date="2015-07" db="EMBL/GenBank/DDBJ databases">
        <authorList>
            <consortium name="Pathogen Informatics"/>
        </authorList>
    </citation>
    <scope>NUCLEOTIDE SEQUENCE [LARGE SCALE GENOMIC DNA]</scope>
    <source>
        <strain evidence="1 2">A316</strain>
    </source>
</reference>
<name>A0A655VM17_VIBCL</name>
<organism evidence="1 2">
    <name type="scientific">Vibrio cholerae</name>
    <dbReference type="NCBI Taxonomy" id="666"/>
    <lineage>
        <taxon>Bacteria</taxon>
        <taxon>Pseudomonadati</taxon>
        <taxon>Pseudomonadota</taxon>
        <taxon>Gammaproteobacteria</taxon>
        <taxon>Vibrionales</taxon>
        <taxon>Vibrionaceae</taxon>
        <taxon>Vibrio</taxon>
    </lineage>
</organism>
<evidence type="ECO:0000313" key="2">
    <source>
        <dbReference type="Proteomes" id="UP000041770"/>
    </source>
</evidence>